<protein>
    <submittedName>
        <fullName evidence="1">Uncharacterized protein</fullName>
    </submittedName>
</protein>
<name>A0ABP0RAC7_9DINO</name>
<dbReference type="Proteomes" id="UP001642484">
    <property type="component" value="Unassembled WGS sequence"/>
</dbReference>
<evidence type="ECO:0000313" key="1">
    <source>
        <dbReference type="EMBL" id="CAK9097529.1"/>
    </source>
</evidence>
<sequence length="141" mass="15485">MRKTVKDIEGMSKAVKRAREVFEAKRKELENVGAGKGASGGLLGRTNFAKCIGSSDPPVLQSFKQLCVLRPMNVVQKTNNEVASLNHAVIIRRGRNTFANITKDYPEKIQNAMNEFKNKMPQSLESRCACLGMKIAMNGAG</sequence>
<comment type="caution">
    <text evidence="1">The sequence shown here is derived from an EMBL/GenBank/DDBJ whole genome shotgun (WGS) entry which is preliminary data.</text>
</comment>
<gene>
    <name evidence="1" type="ORF">CCMP2556_LOCUS46282</name>
</gene>
<accession>A0ABP0RAC7</accession>
<organism evidence="1 2">
    <name type="scientific">Durusdinium trenchii</name>
    <dbReference type="NCBI Taxonomy" id="1381693"/>
    <lineage>
        <taxon>Eukaryota</taxon>
        <taxon>Sar</taxon>
        <taxon>Alveolata</taxon>
        <taxon>Dinophyceae</taxon>
        <taxon>Suessiales</taxon>
        <taxon>Symbiodiniaceae</taxon>
        <taxon>Durusdinium</taxon>
    </lineage>
</organism>
<evidence type="ECO:0000313" key="2">
    <source>
        <dbReference type="Proteomes" id="UP001642484"/>
    </source>
</evidence>
<dbReference type="EMBL" id="CAXAMN010025750">
    <property type="protein sequence ID" value="CAK9097529.1"/>
    <property type="molecule type" value="Genomic_DNA"/>
</dbReference>
<keyword evidence="2" id="KW-1185">Reference proteome</keyword>
<proteinExistence type="predicted"/>
<reference evidence="1 2" key="1">
    <citation type="submission" date="2024-02" db="EMBL/GenBank/DDBJ databases">
        <authorList>
            <person name="Chen Y."/>
            <person name="Shah S."/>
            <person name="Dougan E. K."/>
            <person name="Thang M."/>
            <person name="Chan C."/>
        </authorList>
    </citation>
    <scope>NUCLEOTIDE SEQUENCE [LARGE SCALE GENOMIC DNA]</scope>
</reference>